<comment type="caution">
    <text evidence="1">The sequence shown here is derived from an EMBL/GenBank/DDBJ whole genome shotgun (WGS) entry which is preliminary data.</text>
</comment>
<gene>
    <name evidence="1" type="ORF">P3TCK_12741</name>
</gene>
<accession>Q1Z5Y9</accession>
<name>Q1Z5Y9_9GAMM</name>
<evidence type="ECO:0000313" key="2">
    <source>
        <dbReference type="Proteomes" id="UP000003789"/>
    </source>
</evidence>
<proteinExistence type="predicted"/>
<dbReference type="Proteomes" id="UP000003789">
    <property type="component" value="Unassembled WGS sequence"/>
</dbReference>
<dbReference type="EMBL" id="AAPH01000007">
    <property type="protein sequence ID" value="EAS44055.1"/>
    <property type="molecule type" value="Genomic_DNA"/>
</dbReference>
<sequence>MAQAGFGRILIVDLVGIEDIKCVIAKKLKSSSEPVIV</sequence>
<evidence type="ECO:0000313" key="1">
    <source>
        <dbReference type="EMBL" id="EAS44055.1"/>
    </source>
</evidence>
<protein>
    <submittedName>
        <fullName evidence="1">Uncharacterized protein</fullName>
    </submittedName>
</protein>
<reference evidence="1 2" key="1">
    <citation type="submission" date="2006-03" db="EMBL/GenBank/DDBJ databases">
        <authorList>
            <person name="Bartlett D.H."/>
            <person name="Valle G."/>
            <person name="Lauro F.M."/>
            <person name="Vezzi A."/>
            <person name="Simonato F."/>
            <person name="Eloe E."/>
            <person name="Vitulo N."/>
            <person name="Stratton T.K."/>
            <person name="D'angelo M."/>
            <person name="Ferriera S."/>
            <person name="Johnson J."/>
            <person name="Kravitz S."/>
            <person name="Beeson K."/>
            <person name="Sutton G."/>
            <person name="Rogers Y."/>
            <person name="Friedman R."/>
            <person name="Frazier M."/>
            <person name="Venter J.C."/>
        </authorList>
    </citation>
    <scope>NUCLEOTIDE SEQUENCE [LARGE SCALE GENOMIC DNA]</scope>
    <source>
        <strain evidence="1 2">3TCK</strain>
    </source>
</reference>
<organism evidence="1 2">
    <name type="scientific">Photobacterium profundum 3TCK</name>
    <dbReference type="NCBI Taxonomy" id="314280"/>
    <lineage>
        <taxon>Bacteria</taxon>
        <taxon>Pseudomonadati</taxon>
        <taxon>Pseudomonadota</taxon>
        <taxon>Gammaproteobacteria</taxon>
        <taxon>Vibrionales</taxon>
        <taxon>Vibrionaceae</taxon>
        <taxon>Photobacterium</taxon>
    </lineage>
</organism>
<dbReference type="HOGENOM" id="CLU_3347049_0_0_6"/>
<dbReference type="AlphaFoldDB" id="Q1Z5Y9"/>